<comment type="caution">
    <text evidence="2">The sequence shown here is derived from an EMBL/GenBank/DDBJ whole genome shotgun (WGS) entry which is preliminary data.</text>
</comment>
<dbReference type="SUPFAM" id="SSF51971">
    <property type="entry name" value="Nucleotide-binding domain"/>
    <property type="match status" value="1"/>
</dbReference>
<keyword evidence="3" id="KW-1185">Reference proteome</keyword>
<accession>A0A3N4G5Y5</accession>
<dbReference type="InterPro" id="IPR052189">
    <property type="entry name" value="L-asp_N-monooxygenase_NS-form"/>
</dbReference>
<dbReference type="SUPFAM" id="SSF51905">
    <property type="entry name" value="FAD/NAD(P)-binding domain"/>
    <property type="match status" value="1"/>
</dbReference>
<dbReference type="InterPro" id="IPR036188">
    <property type="entry name" value="FAD/NAD-bd_sf"/>
</dbReference>
<dbReference type="Pfam" id="PF13454">
    <property type="entry name" value="NAD_binding_9"/>
    <property type="match status" value="1"/>
</dbReference>
<dbReference type="Proteomes" id="UP000273977">
    <property type="component" value="Unassembled WGS sequence"/>
</dbReference>
<sequence length="504" mass="58244">MHIAIVGLGTSGNGVLKAFLDYKQAHPNTDFTIHIYDIANHLGHGFPYQEDTHSLIMNSYARNISLDPENPNGFVEWLTVHYPEHADPNHYVPRPIFGQYMKDFMKDYMKDDSITVINQLVQDIRVLDKAGYEQGENKQATYQFQLQTADDIWQDTVYQAVFLNIGHPPYADHYHLRGHHGYIHNPYPVSETLGQLNPEDKIGIIGSGLTALDAMRYLQNKYEGQLAHSISFYTRSTPFKTARQDYYDGPIHMTFSYEWIDEMSAKGNGYISLETILKAFFADMKANDVDVKAVIDRFGLGSLSEIRHEVMGYDRELQIIQQYASTITKYLPHLYMKMPGLDREKYIHEYMDTFEYFRNQMTKEALLDILNWYDEGRITFKDQLVDIKPSSQSGFDIYYKNGAVSHADILINAAGMESNLFRASDQDILIRNLVNREIISPTPYGDVLISWPQGQSMSRRFGTFDNLFFTGRWIKNTLYGNNNALMNFTFGQDIVKQFLDRQQQ</sequence>
<feature type="domain" description="FAD-dependent urate hydroxylase HpyO/Asp monooxygenase CreE-like FAD/NAD(P)-binding" evidence="1">
    <location>
        <begin position="4"/>
        <end position="129"/>
    </location>
</feature>
<dbReference type="EMBL" id="RKMG01000027">
    <property type="protein sequence ID" value="RPA57765.1"/>
    <property type="molecule type" value="Genomic_DNA"/>
</dbReference>
<dbReference type="OrthoDB" id="2211465at2"/>
<reference evidence="2 3" key="1">
    <citation type="submission" date="2018-11" db="EMBL/GenBank/DDBJ databases">
        <title>Aerococcus sp. SJQ22, whole genome shotgun sequence.</title>
        <authorList>
            <person name="Sun L."/>
            <person name="Gao X."/>
            <person name="Chen W."/>
            <person name="Huang K."/>
        </authorList>
    </citation>
    <scope>NUCLEOTIDE SEQUENCE [LARGE SCALE GENOMIC DNA]</scope>
    <source>
        <strain evidence="2 3">SJQ22</strain>
    </source>
</reference>
<dbReference type="PANTHER" id="PTHR40254:SF1">
    <property type="entry name" value="BLR0577 PROTEIN"/>
    <property type="match status" value="1"/>
</dbReference>
<dbReference type="PANTHER" id="PTHR40254">
    <property type="entry name" value="BLR0577 PROTEIN"/>
    <property type="match status" value="1"/>
</dbReference>
<organism evidence="2 3">
    <name type="scientific">Aerococcus agrisoli</name>
    <dbReference type="NCBI Taxonomy" id="2487350"/>
    <lineage>
        <taxon>Bacteria</taxon>
        <taxon>Bacillati</taxon>
        <taxon>Bacillota</taxon>
        <taxon>Bacilli</taxon>
        <taxon>Lactobacillales</taxon>
        <taxon>Aerococcaceae</taxon>
        <taxon>Aerococcus</taxon>
    </lineage>
</organism>
<proteinExistence type="predicted"/>
<name>A0A3N4G5Y5_9LACT</name>
<evidence type="ECO:0000313" key="3">
    <source>
        <dbReference type="Proteomes" id="UP000273977"/>
    </source>
</evidence>
<evidence type="ECO:0000313" key="2">
    <source>
        <dbReference type="EMBL" id="RPA57765.1"/>
    </source>
</evidence>
<dbReference type="Gene3D" id="3.50.50.60">
    <property type="entry name" value="FAD/NAD(P)-binding domain"/>
    <property type="match status" value="1"/>
</dbReference>
<protein>
    <recommendedName>
        <fullName evidence="1">FAD-dependent urate hydroxylase HpyO/Asp monooxygenase CreE-like FAD/NAD(P)-binding domain-containing protein</fullName>
    </recommendedName>
</protein>
<dbReference type="InterPro" id="IPR038732">
    <property type="entry name" value="HpyO/CreE_NAD-binding"/>
</dbReference>
<gene>
    <name evidence="2" type="ORF">EF384_07790</name>
</gene>
<evidence type="ECO:0000259" key="1">
    <source>
        <dbReference type="Pfam" id="PF13454"/>
    </source>
</evidence>
<dbReference type="AlphaFoldDB" id="A0A3N4G5Y5"/>